<accession>A0AAV7YSM5</accession>
<reference evidence="1" key="1">
    <citation type="submission" date="2022-08" db="EMBL/GenBank/DDBJ databases">
        <title>Novel sulphate-reducing endosymbionts in the free-living metamonad Anaeramoeba.</title>
        <authorList>
            <person name="Jerlstrom-Hultqvist J."/>
            <person name="Cepicka I."/>
            <person name="Gallot-Lavallee L."/>
            <person name="Salas-Leiva D."/>
            <person name="Curtis B.A."/>
            <person name="Zahonova K."/>
            <person name="Pipaliya S."/>
            <person name="Dacks J."/>
            <person name="Roger A.J."/>
        </authorList>
    </citation>
    <scope>NUCLEOTIDE SEQUENCE</scope>
    <source>
        <strain evidence="1">Busselton2</strain>
    </source>
</reference>
<proteinExistence type="predicted"/>
<name>A0AAV7YSM5_9EUKA</name>
<gene>
    <name evidence="1" type="ORF">M0812_20657</name>
</gene>
<sequence>MNLLITDYTRQPIKNNLIQKNTVKKEQISALPKRKTNQFLLGLEPESPRIRPIVEKCEKTISNSTVDKRVAIQGLCLLKSNLLTHKRKTHDLTNQLNNVHSHKNGNTRKRFFETNNGEFYHYKTELTLDLSQTLHKKRYLKKNSYDNKSYYATPSTYPKNLL</sequence>
<dbReference type="EMBL" id="JANTQA010000047">
    <property type="protein sequence ID" value="KAJ3431737.1"/>
    <property type="molecule type" value="Genomic_DNA"/>
</dbReference>
<organism evidence="1 2">
    <name type="scientific">Anaeramoeba flamelloides</name>
    <dbReference type="NCBI Taxonomy" id="1746091"/>
    <lineage>
        <taxon>Eukaryota</taxon>
        <taxon>Metamonada</taxon>
        <taxon>Anaeramoebidae</taxon>
        <taxon>Anaeramoeba</taxon>
    </lineage>
</organism>
<dbReference type="Proteomes" id="UP001146793">
    <property type="component" value="Unassembled WGS sequence"/>
</dbReference>
<comment type="caution">
    <text evidence="1">The sequence shown here is derived from an EMBL/GenBank/DDBJ whole genome shotgun (WGS) entry which is preliminary data.</text>
</comment>
<protein>
    <submittedName>
        <fullName evidence="1">Uncharacterized protein</fullName>
    </submittedName>
</protein>
<dbReference type="AlphaFoldDB" id="A0AAV7YSM5"/>
<evidence type="ECO:0000313" key="2">
    <source>
        <dbReference type="Proteomes" id="UP001146793"/>
    </source>
</evidence>
<evidence type="ECO:0000313" key="1">
    <source>
        <dbReference type="EMBL" id="KAJ3431737.1"/>
    </source>
</evidence>